<dbReference type="Gene3D" id="1.10.443.10">
    <property type="entry name" value="Intergrase catalytic core"/>
    <property type="match status" value="1"/>
</dbReference>
<dbReference type="OrthoDB" id="5598396at2759"/>
<name>A0A0C9XAD0_9AGAR</name>
<dbReference type="GO" id="GO:0015074">
    <property type="term" value="P:DNA integration"/>
    <property type="evidence" value="ECO:0007669"/>
    <property type="project" value="InterPro"/>
</dbReference>
<feature type="non-terminal residue" evidence="1">
    <location>
        <position position="1"/>
    </location>
</feature>
<dbReference type="EMBL" id="KN838784">
    <property type="protein sequence ID" value="KIJ94651.1"/>
    <property type="molecule type" value="Genomic_DNA"/>
</dbReference>
<reference evidence="2" key="2">
    <citation type="submission" date="2015-01" db="EMBL/GenBank/DDBJ databases">
        <title>Evolutionary Origins and Diversification of the Mycorrhizal Mutualists.</title>
        <authorList>
            <consortium name="DOE Joint Genome Institute"/>
            <consortium name="Mycorrhizal Genomics Consortium"/>
            <person name="Kohler A."/>
            <person name="Kuo A."/>
            <person name="Nagy L.G."/>
            <person name="Floudas D."/>
            <person name="Copeland A."/>
            <person name="Barry K.W."/>
            <person name="Cichocki N."/>
            <person name="Veneault-Fourrey C."/>
            <person name="LaButti K."/>
            <person name="Lindquist E.A."/>
            <person name="Lipzen A."/>
            <person name="Lundell T."/>
            <person name="Morin E."/>
            <person name="Murat C."/>
            <person name="Riley R."/>
            <person name="Ohm R."/>
            <person name="Sun H."/>
            <person name="Tunlid A."/>
            <person name="Henrissat B."/>
            <person name="Grigoriev I.V."/>
            <person name="Hibbett D.S."/>
            <person name="Martin F."/>
        </authorList>
    </citation>
    <scope>NUCLEOTIDE SEQUENCE [LARGE SCALE GENOMIC DNA]</scope>
    <source>
        <strain evidence="2">LaAM-08-1</strain>
    </source>
</reference>
<accession>A0A0C9XAD0</accession>
<reference evidence="1 2" key="1">
    <citation type="submission" date="2014-04" db="EMBL/GenBank/DDBJ databases">
        <authorList>
            <consortium name="DOE Joint Genome Institute"/>
            <person name="Kuo A."/>
            <person name="Kohler A."/>
            <person name="Nagy L.G."/>
            <person name="Floudas D."/>
            <person name="Copeland A."/>
            <person name="Barry K.W."/>
            <person name="Cichocki N."/>
            <person name="Veneault-Fourrey C."/>
            <person name="LaButti K."/>
            <person name="Lindquist E.A."/>
            <person name="Lipzen A."/>
            <person name="Lundell T."/>
            <person name="Morin E."/>
            <person name="Murat C."/>
            <person name="Sun H."/>
            <person name="Tunlid A."/>
            <person name="Henrissat B."/>
            <person name="Grigoriev I.V."/>
            <person name="Hibbett D.S."/>
            <person name="Martin F."/>
            <person name="Nordberg H.P."/>
            <person name="Cantor M.N."/>
            <person name="Hua S.X."/>
        </authorList>
    </citation>
    <scope>NUCLEOTIDE SEQUENCE [LARGE SCALE GENOMIC DNA]</scope>
    <source>
        <strain evidence="1 2">LaAM-08-1</strain>
    </source>
</reference>
<gene>
    <name evidence="1" type="ORF">K443DRAFT_110073</name>
</gene>
<dbReference type="AlphaFoldDB" id="A0A0C9XAD0"/>
<dbReference type="HOGENOM" id="CLU_2892032_0_0_1"/>
<dbReference type="GO" id="GO:0006310">
    <property type="term" value="P:DNA recombination"/>
    <property type="evidence" value="ECO:0007669"/>
    <property type="project" value="InterPro"/>
</dbReference>
<dbReference type="Proteomes" id="UP000054477">
    <property type="component" value="Unassembled WGS sequence"/>
</dbReference>
<evidence type="ECO:0000313" key="2">
    <source>
        <dbReference type="Proteomes" id="UP000054477"/>
    </source>
</evidence>
<proteinExistence type="predicted"/>
<dbReference type="GO" id="GO:0003677">
    <property type="term" value="F:DNA binding"/>
    <property type="evidence" value="ECO:0007669"/>
    <property type="project" value="InterPro"/>
</dbReference>
<sequence length="63" mass="6654">SLRAGGATSLAENGVPPSIIQAIGRWPSDAFKIYILKSPVLIQALLFGQTTHSASSYIHSLDS</sequence>
<protein>
    <submittedName>
        <fullName evidence="1">Uncharacterized protein</fullName>
    </submittedName>
</protein>
<organism evidence="1 2">
    <name type="scientific">Laccaria amethystina LaAM-08-1</name>
    <dbReference type="NCBI Taxonomy" id="1095629"/>
    <lineage>
        <taxon>Eukaryota</taxon>
        <taxon>Fungi</taxon>
        <taxon>Dikarya</taxon>
        <taxon>Basidiomycota</taxon>
        <taxon>Agaricomycotina</taxon>
        <taxon>Agaricomycetes</taxon>
        <taxon>Agaricomycetidae</taxon>
        <taxon>Agaricales</taxon>
        <taxon>Agaricineae</taxon>
        <taxon>Hydnangiaceae</taxon>
        <taxon>Laccaria</taxon>
    </lineage>
</organism>
<evidence type="ECO:0000313" key="1">
    <source>
        <dbReference type="EMBL" id="KIJ94651.1"/>
    </source>
</evidence>
<dbReference type="InterPro" id="IPR013762">
    <property type="entry name" value="Integrase-like_cat_sf"/>
</dbReference>
<keyword evidence="2" id="KW-1185">Reference proteome</keyword>